<feature type="domain" description="Gp11 C-terminal" evidence="1">
    <location>
        <begin position="1"/>
        <end position="44"/>
    </location>
</feature>
<name>A0A2X3LX43_ECOLX</name>
<evidence type="ECO:0000313" key="3">
    <source>
        <dbReference type="Proteomes" id="UP000250991"/>
    </source>
</evidence>
<dbReference type="AlphaFoldDB" id="A0A2X3LX43"/>
<organism evidence="2 3">
    <name type="scientific">Escherichia coli</name>
    <dbReference type="NCBI Taxonomy" id="562"/>
    <lineage>
        <taxon>Bacteria</taxon>
        <taxon>Pseudomonadati</taxon>
        <taxon>Pseudomonadota</taxon>
        <taxon>Gammaproteobacteria</taxon>
        <taxon>Enterobacterales</taxon>
        <taxon>Enterobacteriaceae</taxon>
        <taxon>Escherichia</taxon>
    </lineage>
</organism>
<dbReference type="Pfam" id="PF25754">
    <property type="entry name" value="Gp11_C"/>
    <property type="match status" value="1"/>
</dbReference>
<sequence length="53" mass="5960">MCEQGMPRFVMAYIDIRLGRFICSSSAWNITDHVLRYLILDCSPAPAAVQEVA</sequence>
<dbReference type="Proteomes" id="UP000250991">
    <property type="component" value="Unassembled WGS sequence"/>
</dbReference>
<evidence type="ECO:0000259" key="1">
    <source>
        <dbReference type="Pfam" id="PF25754"/>
    </source>
</evidence>
<reference evidence="2 3" key="1">
    <citation type="submission" date="2018-06" db="EMBL/GenBank/DDBJ databases">
        <authorList>
            <consortium name="Pathogen Informatics"/>
            <person name="Doyle S."/>
        </authorList>
    </citation>
    <scope>NUCLEOTIDE SEQUENCE [LARGE SCALE GENOMIC DNA]</scope>
    <source>
        <strain evidence="2 3">NCTC8009</strain>
    </source>
</reference>
<dbReference type="InterPro" id="IPR057850">
    <property type="entry name" value="Gp11_C"/>
</dbReference>
<dbReference type="EMBL" id="UARW01000010">
    <property type="protein sequence ID" value="SQD03509.1"/>
    <property type="molecule type" value="Genomic_DNA"/>
</dbReference>
<accession>A0A2X3LX43</accession>
<protein>
    <submittedName>
        <fullName evidence="2">Putative prophage DNA binding protein</fullName>
    </submittedName>
</protein>
<proteinExistence type="predicted"/>
<evidence type="ECO:0000313" key="2">
    <source>
        <dbReference type="EMBL" id="SQD03509.1"/>
    </source>
</evidence>
<gene>
    <name evidence="2" type="ORF">NCTC8009_04002</name>
</gene>